<dbReference type="SMART" id="SM00365">
    <property type="entry name" value="LRR_SD22"/>
    <property type="match status" value="1"/>
</dbReference>
<evidence type="ECO:0000256" key="1">
    <source>
        <dbReference type="ARBA" id="ARBA00022614"/>
    </source>
</evidence>
<accession>A0A4P9W9U5</accession>
<sequence length="539" mass="58737">MFGNPLSHPEWALRGHRPWNSTDRTRSLSPRPSVEEAAPAPSSLRTRNRRRTTSGGHLSHARAVDIDQDFVYGYFRTLKLHAKKITAIDEEMNKLKNLEELSLTGNEIERVENLPHTLQILHLNANRLTQCPDVSRLPHLIHLGLGYNSIQSLTDVCGSAELLSTKGGEGRKGKSLRQAISRRTDLNIRRQTASVISSATAWLPSTLVSLDMSWNSLGNPITLLNAYRGFVVSRLRRLISLDDVTVTTLERNSISAADRGGEREPSTGLRSYDFRLSDVAMIFKVQQMTGVEQPVVNPSEDPDQPPEEYAFFVEIKIDGYDEIRVCSQPVPWAEGLLTFDFSKDLLIPISVKFRDALKGDPHESDIRGETPNSSASPSPHLTKIVYVVKVQEEVPLEGDKIVAASERVGSGKRPPSASKGGSKERPPSASKGATKDRPPSASKTATAPAAKGADKVTKKPPTASTAKGAKGAKGKKGQKAEEEGPEWVPTLEESCALATAQVLLLPLLNGKTEITGGFEFASTPMAAPPTTVWMSISIH</sequence>
<evidence type="ECO:0000256" key="2">
    <source>
        <dbReference type="ARBA" id="ARBA00022737"/>
    </source>
</evidence>
<dbReference type="InterPro" id="IPR032675">
    <property type="entry name" value="LRR_dom_sf"/>
</dbReference>
<evidence type="ECO:0000256" key="3">
    <source>
        <dbReference type="SAM" id="MobiDB-lite"/>
    </source>
</evidence>
<reference evidence="5" key="1">
    <citation type="journal article" date="2018" name="Nat. Microbiol.">
        <title>Leveraging single-cell genomics to expand the fungal tree of life.</title>
        <authorList>
            <person name="Ahrendt S.R."/>
            <person name="Quandt C.A."/>
            <person name="Ciobanu D."/>
            <person name="Clum A."/>
            <person name="Salamov A."/>
            <person name="Andreopoulos B."/>
            <person name="Cheng J.F."/>
            <person name="Woyke T."/>
            <person name="Pelin A."/>
            <person name="Henrissat B."/>
            <person name="Reynolds N.K."/>
            <person name="Benny G.L."/>
            <person name="Smith M.E."/>
            <person name="James T.Y."/>
            <person name="Grigoriev I.V."/>
        </authorList>
    </citation>
    <scope>NUCLEOTIDE SEQUENCE [LARGE SCALE GENOMIC DNA]</scope>
</reference>
<feature type="region of interest" description="Disordered" evidence="3">
    <location>
        <begin position="405"/>
        <end position="487"/>
    </location>
</feature>
<dbReference type="SUPFAM" id="SSF52058">
    <property type="entry name" value="L domain-like"/>
    <property type="match status" value="1"/>
</dbReference>
<feature type="region of interest" description="Disordered" evidence="3">
    <location>
        <begin position="1"/>
        <end position="58"/>
    </location>
</feature>
<dbReference type="GO" id="GO:0005737">
    <property type="term" value="C:cytoplasm"/>
    <property type="evidence" value="ECO:0007669"/>
    <property type="project" value="TreeGrafter"/>
</dbReference>
<dbReference type="Proteomes" id="UP000269721">
    <property type="component" value="Unassembled WGS sequence"/>
</dbReference>
<dbReference type="InterPro" id="IPR001611">
    <property type="entry name" value="Leu-rich_rpt"/>
</dbReference>
<gene>
    <name evidence="4" type="ORF">BDK51DRAFT_53182</name>
</gene>
<dbReference type="PANTHER" id="PTHR15454:SF19">
    <property type="entry name" value="LEUCINE-RICH REPEAT-CONTAINING PROTEIN 51"/>
    <property type="match status" value="1"/>
</dbReference>
<dbReference type="PANTHER" id="PTHR15454">
    <property type="entry name" value="NISCHARIN RELATED"/>
    <property type="match status" value="1"/>
</dbReference>
<keyword evidence="2" id="KW-0677">Repeat</keyword>
<evidence type="ECO:0000313" key="4">
    <source>
        <dbReference type="EMBL" id="RKO87908.1"/>
    </source>
</evidence>
<feature type="compositionally biased region" description="Low complexity" evidence="3">
    <location>
        <begin position="439"/>
        <end position="451"/>
    </location>
</feature>
<dbReference type="EMBL" id="KZ997078">
    <property type="protein sequence ID" value="RKO87908.1"/>
    <property type="molecule type" value="Genomic_DNA"/>
</dbReference>
<feature type="compositionally biased region" description="Polar residues" evidence="3">
    <location>
        <begin position="19"/>
        <end position="30"/>
    </location>
</feature>
<protein>
    <submittedName>
        <fullName evidence="4">Uncharacterized protein</fullName>
    </submittedName>
</protein>
<feature type="compositionally biased region" description="Basic and acidic residues" evidence="3">
    <location>
        <begin position="359"/>
        <end position="368"/>
    </location>
</feature>
<organism evidence="4 5">
    <name type="scientific">Blyttiomyces helicus</name>
    <dbReference type="NCBI Taxonomy" id="388810"/>
    <lineage>
        <taxon>Eukaryota</taxon>
        <taxon>Fungi</taxon>
        <taxon>Fungi incertae sedis</taxon>
        <taxon>Chytridiomycota</taxon>
        <taxon>Chytridiomycota incertae sedis</taxon>
        <taxon>Chytridiomycetes</taxon>
        <taxon>Chytridiomycetes incertae sedis</taxon>
        <taxon>Blyttiomyces</taxon>
    </lineage>
</organism>
<keyword evidence="5" id="KW-1185">Reference proteome</keyword>
<dbReference type="PROSITE" id="PS51450">
    <property type="entry name" value="LRR"/>
    <property type="match status" value="1"/>
</dbReference>
<dbReference type="AlphaFoldDB" id="A0A4P9W9U5"/>
<dbReference type="Gene3D" id="3.80.10.10">
    <property type="entry name" value="Ribonuclease Inhibitor"/>
    <property type="match status" value="1"/>
</dbReference>
<evidence type="ECO:0000313" key="5">
    <source>
        <dbReference type="Proteomes" id="UP000269721"/>
    </source>
</evidence>
<dbReference type="OrthoDB" id="433501at2759"/>
<name>A0A4P9W9U5_9FUNG</name>
<feature type="compositionally biased region" description="Polar residues" evidence="3">
    <location>
        <begin position="370"/>
        <end position="379"/>
    </location>
</feature>
<proteinExistence type="predicted"/>
<keyword evidence="1" id="KW-0433">Leucine-rich repeat</keyword>
<feature type="region of interest" description="Disordered" evidence="3">
    <location>
        <begin position="359"/>
        <end position="379"/>
    </location>
</feature>